<dbReference type="InterPro" id="IPR037126">
    <property type="entry name" value="PdaC/RsiV-like_sf"/>
</dbReference>
<evidence type="ECO:0000313" key="4">
    <source>
        <dbReference type="Proteomes" id="UP000235746"/>
    </source>
</evidence>
<dbReference type="Pfam" id="PF11738">
    <property type="entry name" value="DUF3298"/>
    <property type="match status" value="1"/>
</dbReference>
<feature type="chain" id="PRO_5014601067" description="DUF3298 domain-containing protein" evidence="1">
    <location>
        <begin position="20"/>
        <end position="313"/>
    </location>
</feature>
<accession>A0A2N7IAS7</accession>
<dbReference type="Gene3D" id="3.90.640.20">
    <property type="entry name" value="Heat-shock cognate protein, ATPase"/>
    <property type="match status" value="1"/>
</dbReference>
<dbReference type="InterPro" id="IPR021729">
    <property type="entry name" value="DUF3298"/>
</dbReference>
<feature type="signal peptide" evidence="1">
    <location>
        <begin position="1"/>
        <end position="19"/>
    </location>
</feature>
<proteinExistence type="predicted"/>
<organism evidence="3 4">
    <name type="scientific">Vibrio lentus</name>
    <dbReference type="NCBI Taxonomy" id="136468"/>
    <lineage>
        <taxon>Bacteria</taxon>
        <taxon>Pseudomonadati</taxon>
        <taxon>Pseudomonadota</taxon>
        <taxon>Gammaproteobacteria</taxon>
        <taxon>Vibrionales</taxon>
        <taxon>Vibrionaceae</taxon>
        <taxon>Vibrio</taxon>
    </lineage>
</organism>
<evidence type="ECO:0000256" key="1">
    <source>
        <dbReference type="SAM" id="SignalP"/>
    </source>
</evidence>
<comment type="caution">
    <text evidence="3">The sequence shown here is derived from an EMBL/GenBank/DDBJ whole genome shotgun (WGS) entry which is preliminary data.</text>
</comment>
<feature type="domain" description="DUF3298" evidence="2">
    <location>
        <begin position="229"/>
        <end position="296"/>
    </location>
</feature>
<dbReference type="EMBL" id="MCYL01000044">
    <property type="protein sequence ID" value="PML53565.1"/>
    <property type="molecule type" value="Genomic_DNA"/>
</dbReference>
<sequence>MNLKKVIPLILLTSGTLQAATLSEIADFASRQCEEIHSSGKVSKSQITAKLKGQGKALVRLIGGSVSADGSYKLDSVEYDGVPYEQLASQLTDVRSCKQRLTELILEKATLEEKKTELSFSKKHINYERTNPTNSSWVAEVEADYVQISGHPNQLIEDRINAQLKSAARVDVEYEQQNWFVTTEKYALKGDLLSVIYKGTYYAHGAGGAGNVIESANINIKTGGQIYFKDLFVAGYKSGVDQIAETTLKSQGYGEYFDGLKDDQCYYFDGKYLTLCFDEYEVASGAAGSVEVNIPLDDLRQYISLNGPLAHAL</sequence>
<dbReference type="RefSeq" id="WP_102578844.1">
    <property type="nucleotide sequence ID" value="NZ_MCYL01000044.1"/>
</dbReference>
<keyword evidence="1" id="KW-0732">Signal</keyword>
<evidence type="ECO:0000259" key="2">
    <source>
        <dbReference type="Pfam" id="PF11738"/>
    </source>
</evidence>
<dbReference type="Proteomes" id="UP000235746">
    <property type="component" value="Unassembled WGS sequence"/>
</dbReference>
<reference evidence="4" key="1">
    <citation type="submission" date="2016-07" db="EMBL/GenBank/DDBJ databases">
        <title>Nontailed viruses are major unrecognized killers of bacteria in the ocean.</title>
        <authorList>
            <person name="Kauffman K."/>
            <person name="Hussain F."/>
            <person name="Yang J."/>
            <person name="Arevalo P."/>
            <person name="Brown J."/>
            <person name="Cutler M."/>
            <person name="Kelly L."/>
            <person name="Polz M.F."/>
        </authorList>
    </citation>
    <scope>NUCLEOTIDE SEQUENCE [LARGE SCALE GENOMIC DNA]</scope>
    <source>
        <strain evidence="4">10N.261.51.B8</strain>
    </source>
</reference>
<name>A0A2N7IAS7_9VIBR</name>
<protein>
    <recommendedName>
        <fullName evidence="2">DUF3298 domain-containing protein</fullName>
    </recommendedName>
</protein>
<gene>
    <name evidence="3" type="ORF">BCT74_09400</name>
</gene>
<evidence type="ECO:0000313" key="3">
    <source>
        <dbReference type="EMBL" id="PML53565.1"/>
    </source>
</evidence>
<dbReference type="AlphaFoldDB" id="A0A2N7IAS7"/>